<evidence type="ECO:0000313" key="1">
    <source>
        <dbReference type="EMBL" id="SVC80804.1"/>
    </source>
</evidence>
<sequence length="25" mass="2850">MASIRLNIIPYNRAFKALQFDAISP</sequence>
<gene>
    <name evidence="1" type="ORF">METZ01_LOCUS333658</name>
</gene>
<feature type="non-terminal residue" evidence="1">
    <location>
        <position position="25"/>
    </location>
</feature>
<reference evidence="1" key="1">
    <citation type="submission" date="2018-05" db="EMBL/GenBank/DDBJ databases">
        <authorList>
            <person name="Lanie J.A."/>
            <person name="Ng W.-L."/>
            <person name="Kazmierczak K.M."/>
            <person name="Andrzejewski T.M."/>
            <person name="Davidsen T.M."/>
            <person name="Wayne K.J."/>
            <person name="Tettelin H."/>
            <person name="Glass J.I."/>
            <person name="Rusch D."/>
            <person name="Podicherti R."/>
            <person name="Tsui H.-C.T."/>
            <person name="Winkler M.E."/>
        </authorList>
    </citation>
    <scope>NUCLEOTIDE SEQUENCE</scope>
</reference>
<dbReference type="AlphaFoldDB" id="A0A382Q5D0"/>
<accession>A0A382Q5D0</accession>
<proteinExistence type="predicted"/>
<protein>
    <submittedName>
        <fullName evidence="1">Uncharacterized protein</fullName>
    </submittedName>
</protein>
<organism evidence="1">
    <name type="scientific">marine metagenome</name>
    <dbReference type="NCBI Taxonomy" id="408172"/>
    <lineage>
        <taxon>unclassified sequences</taxon>
        <taxon>metagenomes</taxon>
        <taxon>ecological metagenomes</taxon>
    </lineage>
</organism>
<name>A0A382Q5D0_9ZZZZ</name>
<dbReference type="EMBL" id="UINC01112108">
    <property type="protein sequence ID" value="SVC80804.1"/>
    <property type="molecule type" value="Genomic_DNA"/>
</dbReference>